<feature type="transmembrane region" description="Helical" evidence="1">
    <location>
        <begin position="196"/>
        <end position="219"/>
    </location>
</feature>
<feature type="transmembrane region" description="Helical" evidence="1">
    <location>
        <begin position="166"/>
        <end position="190"/>
    </location>
</feature>
<feature type="domain" description="Acyltransferase 3" evidence="2">
    <location>
        <begin position="16"/>
        <end position="368"/>
    </location>
</feature>
<dbReference type="RefSeq" id="WP_213351688.1">
    <property type="nucleotide sequence ID" value="NZ_JAHBGB010000006.1"/>
</dbReference>
<proteinExistence type="predicted"/>
<dbReference type="GO" id="GO:0016746">
    <property type="term" value="F:acyltransferase activity"/>
    <property type="evidence" value="ECO:0007669"/>
    <property type="project" value="UniProtKB-KW"/>
</dbReference>
<feature type="transmembrane region" description="Helical" evidence="1">
    <location>
        <begin position="350"/>
        <end position="371"/>
    </location>
</feature>
<dbReference type="Proteomes" id="UP001597299">
    <property type="component" value="Unassembled WGS sequence"/>
</dbReference>
<keyword evidence="4" id="KW-1185">Reference proteome</keyword>
<dbReference type="PANTHER" id="PTHR23028">
    <property type="entry name" value="ACETYLTRANSFERASE"/>
    <property type="match status" value="1"/>
</dbReference>
<feature type="transmembrane region" description="Helical" evidence="1">
    <location>
        <begin position="21"/>
        <end position="48"/>
    </location>
</feature>
<gene>
    <name evidence="3" type="ORF">ACFSNC_15895</name>
</gene>
<dbReference type="Pfam" id="PF01757">
    <property type="entry name" value="Acyl_transf_3"/>
    <property type="match status" value="1"/>
</dbReference>
<keyword evidence="1" id="KW-0812">Transmembrane</keyword>
<name>A0ABW4YZR8_9HYPH</name>
<evidence type="ECO:0000259" key="2">
    <source>
        <dbReference type="Pfam" id="PF01757"/>
    </source>
</evidence>
<feature type="transmembrane region" description="Helical" evidence="1">
    <location>
        <begin position="280"/>
        <end position="299"/>
    </location>
</feature>
<dbReference type="EMBL" id="JBHUHD010000001">
    <property type="protein sequence ID" value="MFD2141892.1"/>
    <property type="molecule type" value="Genomic_DNA"/>
</dbReference>
<evidence type="ECO:0000256" key="1">
    <source>
        <dbReference type="SAM" id="Phobius"/>
    </source>
</evidence>
<reference evidence="4" key="1">
    <citation type="journal article" date="2019" name="Int. J. Syst. Evol. Microbiol.">
        <title>The Global Catalogue of Microorganisms (GCM) 10K type strain sequencing project: providing services to taxonomists for standard genome sequencing and annotation.</title>
        <authorList>
            <consortium name="The Broad Institute Genomics Platform"/>
            <consortium name="The Broad Institute Genome Sequencing Center for Infectious Disease"/>
            <person name="Wu L."/>
            <person name="Ma J."/>
        </authorList>
    </citation>
    <scope>NUCLEOTIDE SEQUENCE [LARGE SCALE GENOMIC DNA]</scope>
    <source>
        <strain evidence="4">CCM 7435</strain>
    </source>
</reference>
<keyword evidence="1" id="KW-0472">Membrane</keyword>
<evidence type="ECO:0000313" key="3">
    <source>
        <dbReference type="EMBL" id="MFD2141892.1"/>
    </source>
</evidence>
<feature type="transmembrane region" description="Helical" evidence="1">
    <location>
        <begin position="320"/>
        <end position="338"/>
    </location>
</feature>
<dbReference type="PANTHER" id="PTHR23028:SF53">
    <property type="entry name" value="ACYL_TRANSF_3 DOMAIN-CONTAINING PROTEIN"/>
    <property type="match status" value="1"/>
</dbReference>
<feature type="transmembrane region" description="Helical" evidence="1">
    <location>
        <begin position="138"/>
        <end position="159"/>
    </location>
</feature>
<evidence type="ECO:0000313" key="4">
    <source>
        <dbReference type="Proteomes" id="UP001597299"/>
    </source>
</evidence>
<dbReference type="InterPro" id="IPR050879">
    <property type="entry name" value="Acyltransferase_3"/>
</dbReference>
<feature type="transmembrane region" description="Helical" evidence="1">
    <location>
        <begin position="231"/>
        <end position="253"/>
    </location>
</feature>
<keyword evidence="3" id="KW-0012">Acyltransferase</keyword>
<dbReference type="InterPro" id="IPR002656">
    <property type="entry name" value="Acyl_transf_3_dom"/>
</dbReference>
<dbReference type="EC" id="2.3.-.-" evidence="3"/>
<protein>
    <submittedName>
        <fullName evidence="3">Acyltransferase family protein</fullName>
        <ecNumber evidence="3">2.3.-.-</ecNumber>
    </submittedName>
</protein>
<feature type="transmembrane region" description="Helical" evidence="1">
    <location>
        <begin position="83"/>
        <end position="103"/>
    </location>
</feature>
<keyword evidence="3" id="KW-0808">Transferase</keyword>
<comment type="caution">
    <text evidence="3">The sequence shown here is derived from an EMBL/GenBank/DDBJ whole genome shotgun (WGS) entry which is preliminary data.</text>
</comment>
<organism evidence="3 4">
    <name type="scientific">Ancylobacter oerskovii</name>
    <dbReference type="NCBI Taxonomy" id="459519"/>
    <lineage>
        <taxon>Bacteria</taxon>
        <taxon>Pseudomonadati</taxon>
        <taxon>Pseudomonadota</taxon>
        <taxon>Alphaproteobacteria</taxon>
        <taxon>Hyphomicrobiales</taxon>
        <taxon>Xanthobacteraceae</taxon>
        <taxon>Ancylobacter</taxon>
    </lineage>
</organism>
<keyword evidence="1" id="KW-1133">Transmembrane helix</keyword>
<sequence length="396" mass="43992">MTSARAVPLPADRRLDEIDGLRALAMTMVIAQHCGLAPFGWTGVWLFYCISGFVITRRLVQDDPAAGKGSGGSRYLAFVYRRFFRIVPVYLLYLCLGSSLLLLAGQTETTRNIPFLLTFTFNWQAIFRFWPAPDGPFGPLWTLSVEEQFYLVFPLLFLFLPRRRFLAVATALVVAGPLIRLLTSGALYGISPDPGFVAFGVYASSFTQFDAFLMGALVACHEPWLRAHPQAVRRFSAAAAMAMLAYVATYALINAAKGAEGIDILRNIVSGILWGQGREVVLYSVLDLVWISVIMWTLARPRQLRLLAWPPVVLVGRISYGGYLYHALVLWVLFTAVIPAETGLGLSSRLLLFAVVWCATVTLAGLTYHWFEMPIMGWANRRLRQRGPLGRMGDAA</sequence>
<accession>A0ABW4YZR8</accession>